<keyword evidence="7" id="KW-1185">Reference proteome</keyword>
<reference evidence="7" key="1">
    <citation type="journal article" date="2019" name="Int. J. Syst. Evol. Microbiol.">
        <title>The Global Catalogue of Microorganisms (GCM) 10K type strain sequencing project: providing services to taxonomists for standard genome sequencing and annotation.</title>
        <authorList>
            <consortium name="The Broad Institute Genomics Platform"/>
            <consortium name="The Broad Institute Genome Sequencing Center for Infectious Disease"/>
            <person name="Wu L."/>
            <person name="Ma J."/>
        </authorList>
    </citation>
    <scope>NUCLEOTIDE SEQUENCE [LARGE SCALE GENOMIC DNA]</scope>
    <source>
        <strain evidence="7">CGMCC 1.15277</strain>
    </source>
</reference>
<protein>
    <submittedName>
        <fullName evidence="6">LrgB family protein</fullName>
    </submittedName>
</protein>
<evidence type="ECO:0000256" key="2">
    <source>
        <dbReference type="ARBA" id="ARBA00022692"/>
    </source>
</evidence>
<feature type="transmembrane region" description="Helical" evidence="5">
    <location>
        <begin position="104"/>
        <end position="127"/>
    </location>
</feature>
<evidence type="ECO:0000256" key="1">
    <source>
        <dbReference type="ARBA" id="ARBA00004141"/>
    </source>
</evidence>
<feature type="transmembrane region" description="Helical" evidence="5">
    <location>
        <begin position="20"/>
        <end position="39"/>
    </location>
</feature>
<dbReference type="RefSeq" id="WP_343884606.1">
    <property type="nucleotide sequence ID" value="NZ_BAAAKI010000003.1"/>
</dbReference>
<gene>
    <name evidence="6" type="ORF">ACFP57_09425</name>
</gene>
<evidence type="ECO:0000256" key="3">
    <source>
        <dbReference type="ARBA" id="ARBA00022989"/>
    </source>
</evidence>
<dbReference type="Pfam" id="PF04172">
    <property type="entry name" value="LrgB"/>
    <property type="match status" value="1"/>
</dbReference>
<comment type="caution">
    <text evidence="6">The sequence shown here is derived from an EMBL/GenBank/DDBJ whole genome shotgun (WGS) entry which is preliminary data.</text>
</comment>
<keyword evidence="2 5" id="KW-0812">Transmembrane</keyword>
<accession>A0ABW1X5P0</accession>
<dbReference type="PANTHER" id="PTHR30249:SF0">
    <property type="entry name" value="PLASTIDAL GLYCOLATE_GLYCERATE TRANSLOCATOR 1, CHLOROPLASTIC"/>
    <property type="match status" value="1"/>
</dbReference>
<comment type="subcellular location">
    <subcellularLocation>
        <location evidence="1">Membrane</location>
        <topology evidence="1">Multi-pass membrane protein</topology>
    </subcellularLocation>
</comment>
<evidence type="ECO:0000313" key="6">
    <source>
        <dbReference type="EMBL" id="MFC6397196.1"/>
    </source>
</evidence>
<keyword evidence="4 5" id="KW-0472">Membrane</keyword>
<evidence type="ECO:0000313" key="7">
    <source>
        <dbReference type="Proteomes" id="UP001596266"/>
    </source>
</evidence>
<feature type="transmembrane region" description="Helical" evidence="5">
    <location>
        <begin position="218"/>
        <end position="243"/>
    </location>
</feature>
<name>A0ABW1X5P0_9ACTN</name>
<evidence type="ECO:0000256" key="5">
    <source>
        <dbReference type="SAM" id="Phobius"/>
    </source>
</evidence>
<dbReference type="EMBL" id="JBHSUA010000018">
    <property type="protein sequence ID" value="MFC6397196.1"/>
    <property type="molecule type" value="Genomic_DNA"/>
</dbReference>
<feature type="transmembrane region" description="Helical" evidence="5">
    <location>
        <begin position="72"/>
        <end position="92"/>
    </location>
</feature>
<feature type="transmembrane region" description="Helical" evidence="5">
    <location>
        <begin position="160"/>
        <end position="183"/>
    </location>
</feature>
<dbReference type="Proteomes" id="UP001596266">
    <property type="component" value="Unassembled WGS sequence"/>
</dbReference>
<organism evidence="6 7">
    <name type="scientific">Luteococcus sanguinis</name>
    <dbReference type="NCBI Taxonomy" id="174038"/>
    <lineage>
        <taxon>Bacteria</taxon>
        <taxon>Bacillati</taxon>
        <taxon>Actinomycetota</taxon>
        <taxon>Actinomycetes</taxon>
        <taxon>Propionibacteriales</taxon>
        <taxon>Propionibacteriaceae</taxon>
        <taxon>Luteococcus</taxon>
    </lineage>
</organism>
<feature type="transmembrane region" description="Helical" evidence="5">
    <location>
        <begin position="46"/>
        <end position="66"/>
    </location>
</feature>
<evidence type="ECO:0000256" key="4">
    <source>
        <dbReference type="ARBA" id="ARBA00023136"/>
    </source>
</evidence>
<keyword evidence="3 5" id="KW-1133">Transmembrane helix</keyword>
<dbReference type="InterPro" id="IPR007300">
    <property type="entry name" value="CidB/LrgB"/>
</dbReference>
<proteinExistence type="predicted"/>
<sequence>MIGMDILRAMHASFEDLIRTPLFGITLTVAAYLVAVRIWRAFGRSALLTPVLTAIVLVACFLEITGIDYKTYLVGGSYLSFLLGPATVALAAPLYKAGSAIKQLLAPVAAGVIIGSLTAIASAVLVVRVMGGGHALEATLAPKSATTPIAMALSDGNGGVTALAAVLTVLTGVLGAVAGPWLLNALHVSDPRVRGLALGVSSHGIGTSQALAEGPMTGAFAALAMACSGVTTAILMPVVLTVLS</sequence>
<dbReference type="PANTHER" id="PTHR30249">
    <property type="entry name" value="PUTATIVE SEROTONIN TRANSPORTER"/>
    <property type="match status" value="1"/>
</dbReference>